<sequence length="428" mass="49116">MTTSGLLFKDSTARISFNREEFNIAMDRFYIDFVPICTQSSKIFSSPKFEDFRELVKKANQWLTENDHYAVDQCETFGVTRDSKVDIGTAVNSQSTKFNVNEISHSGYVKYDLDIVYCLRLYVRFKTNNEPMDSNHISYINAIPEMITSGCCTEPKFESFNKTMQNFNESLKDSFFPGKILNMENISIPRDGHHYNEDRTGFQEDNSSTEHKLSILRVYFLQQGQSSRESIGCKDFIPSITKVGGCCSSNDYETDEVVLVKVRNWVKSQTGIRITNIQTINVDDRGALKTGASQKCEYIKSKYALTPHFRIIRVFYASEPGSCTYKPINLTWRNFTPAITVNKPTNSDEYETFDLLYKREILPFINYNSNAKVINFEIIPIFPPTKYVTLISSVRIYFHGTIQEPPAIVLGNVQHPKEVETSKNCNIL</sequence>
<organism evidence="1 2">
    <name type="scientific">Dimorphilus gyrociliatus</name>
    <dbReference type="NCBI Taxonomy" id="2664684"/>
    <lineage>
        <taxon>Eukaryota</taxon>
        <taxon>Metazoa</taxon>
        <taxon>Spiralia</taxon>
        <taxon>Lophotrochozoa</taxon>
        <taxon>Annelida</taxon>
        <taxon>Polychaeta</taxon>
        <taxon>Polychaeta incertae sedis</taxon>
        <taxon>Dinophilidae</taxon>
        <taxon>Dimorphilus</taxon>
    </lineage>
</organism>
<evidence type="ECO:0000313" key="1">
    <source>
        <dbReference type="EMBL" id="CAD5120484.1"/>
    </source>
</evidence>
<dbReference type="EMBL" id="CAJFCJ010000012">
    <property type="protein sequence ID" value="CAD5120484.1"/>
    <property type="molecule type" value="Genomic_DNA"/>
</dbReference>
<name>A0A7I8VW86_9ANNE</name>
<gene>
    <name evidence="1" type="ORF">DGYR_LOCUS8578</name>
</gene>
<keyword evidence="2" id="KW-1185">Reference proteome</keyword>
<proteinExistence type="predicted"/>
<reference evidence="1 2" key="1">
    <citation type="submission" date="2020-08" db="EMBL/GenBank/DDBJ databases">
        <authorList>
            <person name="Hejnol A."/>
        </authorList>
    </citation>
    <scope>NUCLEOTIDE SEQUENCE [LARGE SCALE GENOMIC DNA]</scope>
</reference>
<accession>A0A7I8VW86</accession>
<evidence type="ECO:0000313" key="2">
    <source>
        <dbReference type="Proteomes" id="UP000549394"/>
    </source>
</evidence>
<dbReference type="OrthoDB" id="6283821at2759"/>
<dbReference type="AlphaFoldDB" id="A0A7I8VW86"/>
<comment type="caution">
    <text evidence="1">The sequence shown here is derived from an EMBL/GenBank/DDBJ whole genome shotgun (WGS) entry which is preliminary data.</text>
</comment>
<dbReference type="Proteomes" id="UP000549394">
    <property type="component" value="Unassembled WGS sequence"/>
</dbReference>
<protein>
    <submittedName>
        <fullName evidence="1">DgyrCDS9050</fullName>
    </submittedName>
</protein>